<sequence length="388" mass="40390">MTRFTALTLALTLGLASAQTTAPAPATPAAPVTATPIITDVPAGHWAREAIILLVQKGVILGYPDGTFRGQGTLTRYEAAQIFARLLQTGVLQSPTVQQTLTQADLDLITKAISDLAAQIVTIDNRLKDVIADLDNVKARLATTEQTLQQVVTVAATHTEVQASADKVRAETQAALATKADVATTAALDARIKALEAERDAALAAAAKAKADADAAAAAAIVAKGEVVTPGSQPQATFTVGDRPKTSVGGGIGKDLNLGGIDYQLQIERADLLFGTGLRLNASFNPTARAYGADLHAVKSFYTNTGFNPYVGFGGGFTVSPSWVDAAIAATDLYFGALGGVSYDFTDTMQLYAELNGRYYLSGNGTATGQQDKNALGLRVNVGARLMF</sequence>
<dbReference type="InterPro" id="IPR001119">
    <property type="entry name" value="SLH_dom"/>
</dbReference>
<name>A0A221T2X2_9DEIO</name>
<dbReference type="PANTHER" id="PTHR43308">
    <property type="entry name" value="OUTER MEMBRANE PROTEIN ALPHA-RELATED"/>
    <property type="match status" value="1"/>
</dbReference>
<dbReference type="AlphaFoldDB" id="A0A221T2X2"/>
<dbReference type="KEGG" id="dfc:DFI_18785"/>
<keyword evidence="1" id="KW-0732">Signal</keyword>
<reference evidence="3 4" key="1">
    <citation type="submission" date="2017-05" db="EMBL/GenBank/DDBJ databases">
        <title>The complete genome sequence of Deinococcus ficus isolated from the rhizosphere of the Ficus religiosa L. in Taiwan.</title>
        <authorList>
            <person name="Wu K.-M."/>
            <person name="Liao T.-L."/>
            <person name="Liu Y.-M."/>
            <person name="Young C.-C."/>
            <person name="Tsai S.-F."/>
        </authorList>
    </citation>
    <scope>NUCLEOTIDE SEQUENCE [LARGE SCALE GENOMIC DNA]</scope>
    <source>
        <strain evidence="3 4">CC-FR2-10</strain>
        <plasmid evidence="4">pdfi3</plasmid>
    </source>
</reference>
<dbReference type="Gene3D" id="2.40.160.20">
    <property type="match status" value="1"/>
</dbReference>
<dbReference type="Pfam" id="PF00395">
    <property type="entry name" value="SLH"/>
    <property type="match status" value="1"/>
</dbReference>
<evidence type="ECO:0000256" key="1">
    <source>
        <dbReference type="SAM" id="SignalP"/>
    </source>
</evidence>
<evidence type="ECO:0000259" key="2">
    <source>
        <dbReference type="PROSITE" id="PS51272"/>
    </source>
</evidence>
<protein>
    <recommendedName>
        <fullName evidence="2">SLH domain-containing protein</fullName>
    </recommendedName>
</protein>
<dbReference type="EMBL" id="CP021084">
    <property type="protein sequence ID" value="ASN83245.1"/>
    <property type="molecule type" value="Genomic_DNA"/>
</dbReference>
<feature type="chain" id="PRO_5011286673" description="SLH domain-containing protein" evidence="1">
    <location>
        <begin position="23"/>
        <end position="388"/>
    </location>
</feature>
<dbReference type="Proteomes" id="UP000259030">
    <property type="component" value="Plasmid pDFI3"/>
</dbReference>
<gene>
    <name evidence="3" type="ORF">DFI_18785</name>
</gene>
<geneLocation type="plasmid" evidence="4">
    <name>pdfi3</name>
</geneLocation>
<accession>A0A221T2X2</accession>
<dbReference type="InterPro" id="IPR051465">
    <property type="entry name" value="Cell_Envelope_Struct_Comp"/>
</dbReference>
<dbReference type="SUPFAM" id="SSF56925">
    <property type="entry name" value="OMPA-like"/>
    <property type="match status" value="1"/>
</dbReference>
<organism evidence="3 4">
    <name type="scientific">Deinococcus ficus</name>
    <dbReference type="NCBI Taxonomy" id="317577"/>
    <lineage>
        <taxon>Bacteria</taxon>
        <taxon>Thermotogati</taxon>
        <taxon>Deinococcota</taxon>
        <taxon>Deinococci</taxon>
        <taxon>Deinococcales</taxon>
        <taxon>Deinococcaceae</taxon>
        <taxon>Deinococcus</taxon>
    </lineage>
</organism>
<keyword evidence="4" id="KW-1185">Reference proteome</keyword>
<dbReference type="PROSITE" id="PS51272">
    <property type="entry name" value="SLH"/>
    <property type="match status" value="1"/>
</dbReference>
<evidence type="ECO:0000313" key="3">
    <source>
        <dbReference type="EMBL" id="ASN83245.1"/>
    </source>
</evidence>
<evidence type="ECO:0000313" key="4">
    <source>
        <dbReference type="Proteomes" id="UP000259030"/>
    </source>
</evidence>
<dbReference type="RefSeq" id="WP_027462688.1">
    <property type="nucleotide sequence ID" value="NZ_CP021084.1"/>
</dbReference>
<proteinExistence type="predicted"/>
<feature type="signal peptide" evidence="1">
    <location>
        <begin position="1"/>
        <end position="22"/>
    </location>
</feature>
<keyword evidence="3" id="KW-0614">Plasmid</keyword>
<feature type="domain" description="SLH" evidence="2">
    <location>
        <begin position="34"/>
        <end position="97"/>
    </location>
</feature>
<dbReference type="InterPro" id="IPR011250">
    <property type="entry name" value="OMP/PagP_B-barrel"/>
</dbReference>
<dbReference type="PANTHER" id="PTHR43308:SF1">
    <property type="entry name" value="OUTER MEMBRANE PROTEIN ALPHA"/>
    <property type="match status" value="1"/>
</dbReference>